<organism evidence="1 2">
    <name type="scientific">Methanosarcina barkeri 227</name>
    <dbReference type="NCBI Taxonomy" id="1434106"/>
    <lineage>
        <taxon>Archaea</taxon>
        <taxon>Methanobacteriati</taxon>
        <taxon>Methanobacteriota</taxon>
        <taxon>Stenosarchaea group</taxon>
        <taxon>Methanomicrobia</taxon>
        <taxon>Methanosarcinales</taxon>
        <taxon>Methanosarcinaceae</taxon>
        <taxon>Methanosarcina</taxon>
    </lineage>
</organism>
<evidence type="ECO:0008006" key="3">
    <source>
        <dbReference type="Google" id="ProtNLM"/>
    </source>
</evidence>
<name>A0A0E3QYS7_METBA</name>
<sequence>MGHKYANNFLSNVIVRVDFPNKLPVDDKLPPEVTKIILESFPKSEPKKLLGKELKITDKDMTFETNELKRTEWNFFGKNREKILVLTPDALSITYKEYPSFEVLKNEFINIINNIFENFQDVQVNRIGLRYINEIELPKSNQTWSLYVDEKLLSIFDIYENRNQIARGFSNLVINYGDMMLSFNYGMHNPDMPAPIRKQIFILDYDAYYESFLELNELEPNLIKFHDEIKKMFEMNIKPDLRLIMNEKRN</sequence>
<dbReference type="EMBL" id="CP009530">
    <property type="protein sequence ID" value="AKB56927.1"/>
    <property type="molecule type" value="Genomic_DNA"/>
</dbReference>
<dbReference type="InterPro" id="IPR026349">
    <property type="entry name" value="CHP04255"/>
</dbReference>
<accession>A0A0E3QYS7</accession>
<evidence type="ECO:0000313" key="2">
    <source>
        <dbReference type="Proteomes" id="UP000033079"/>
    </source>
</evidence>
<dbReference type="RefSeq" id="WP_048117052.1">
    <property type="nucleotide sequence ID" value="NZ_CP009530.1"/>
</dbReference>
<dbReference type="PATRIC" id="fig|1434106.5.peg.492"/>
<proteinExistence type="predicted"/>
<gene>
    <name evidence="1" type="ORF">MSBR2_0411</name>
</gene>
<dbReference type="GeneID" id="24799346"/>
<protein>
    <recommendedName>
        <fullName evidence="3">TIGR04255 family protein</fullName>
    </recommendedName>
</protein>
<evidence type="ECO:0000313" key="1">
    <source>
        <dbReference type="EMBL" id="AKB56927.1"/>
    </source>
</evidence>
<dbReference type="AlphaFoldDB" id="A0A0E3QYS7"/>
<reference evidence="1 2" key="1">
    <citation type="submission" date="2014-07" db="EMBL/GenBank/DDBJ databases">
        <title>Methanogenic archaea and the global carbon cycle.</title>
        <authorList>
            <person name="Henriksen J.R."/>
            <person name="Luke J."/>
            <person name="Reinhart S."/>
            <person name="Benedict M.N."/>
            <person name="Youngblut N.D."/>
            <person name="Metcalf M.E."/>
            <person name="Whitaker R.J."/>
            <person name="Metcalf W.W."/>
        </authorList>
    </citation>
    <scope>NUCLEOTIDE SEQUENCE [LARGE SCALE GENOMIC DNA]</scope>
    <source>
        <strain evidence="1 2">227</strain>
    </source>
</reference>
<dbReference type="HOGENOM" id="CLU_1109498_0_0_2"/>
<dbReference type="NCBIfam" id="TIGR04255">
    <property type="entry name" value="sporadTIGR04255"/>
    <property type="match status" value="1"/>
</dbReference>
<dbReference type="KEGG" id="mbar:MSBR2_0411"/>
<dbReference type="Proteomes" id="UP000033079">
    <property type="component" value="Chromosome"/>
</dbReference>